<keyword evidence="2 10" id="KW-1003">Cell membrane</keyword>
<dbReference type="Proteomes" id="UP000014227">
    <property type="component" value="Chromosome I"/>
</dbReference>
<dbReference type="GO" id="GO:0106408">
    <property type="term" value="F:diadenylate cyclase activity"/>
    <property type="evidence" value="ECO:0007669"/>
    <property type="project" value="UniProtKB-EC"/>
</dbReference>
<evidence type="ECO:0000256" key="8">
    <source>
        <dbReference type="ARBA" id="ARBA00022989"/>
    </source>
</evidence>
<name>S0EV81_CHTCT</name>
<evidence type="ECO:0000313" key="13">
    <source>
        <dbReference type="Proteomes" id="UP000014227"/>
    </source>
</evidence>
<dbReference type="GO" id="GO:0005524">
    <property type="term" value="F:ATP binding"/>
    <property type="evidence" value="ECO:0007669"/>
    <property type="project" value="UniProtKB-UniRule"/>
</dbReference>
<accession>S0EV81</accession>
<dbReference type="Gene3D" id="3.40.1700.10">
    <property type="entry name" value="DNA integrity scanning protein, DisA, N-terminal domain"/>
    <property type="match status" value="1"/>
</dbReference>
<dbReference type="InterPro" id="IPR036888">
    <property type="entry name" value="DNA_integrity_DisA_N_sf"/>
</dbReference>
<evidence type="ECO:0000313" key="12">
    <source>
        <dbReference type="EMBL" id="CCW35313.1"/>
    </source>
</evidence>
<feature type="domain" description="DAC" evidence="11">
    <location>
        <begin position="86"/>
        <end position="246"/>
    </location>
</feature>
<gene>
    <name evidence="10" type="primary">dacA</name>
    <name evidence="12" type="ORF">CCALI_01497</name>
</gene>
<dbReference type="PIRSF" id="PIRSF004793">
    <property type="entry name" value="UCP004793"/>
    <property type="match status" value="1"/>
</dbReference>
<comment type="function">
    <text evidence="10">Catalyzes the condensation of 2 ATP molecules into cyclic di-AMP (c-di-AMP), a second messenger used to regulate differing processes in different bacteria.</text>
</comment>
<dbReference type="GO" id="GO:0004016">
    <property type="term" value="F:adenylate cyclase activity"/>
    <property type="evidence" value="ECO:0007669"/>
    <property type="project" value="UniProtKB-UniRule"/>
</dbReference>
<dbReference type="eggNOG" id="COG1624">
    <property type="taxonomic scope" value="Bacteria"/>
</dbReference>
<feature type="transmembrane region" description="Helical" evidence="10">
    <location>
        <begin position="14"/>
        <end position="34"/>
    </location>
</feature>
<dbReference type="FunFam" id="3.40.1700.10:FF:000002">
    <property type="entry name" value="Diadenylate cyclase"/>
    <property type="match status" value="1"/>
</dbReference>
<dbReference type="KEGG" id="ccz:CCALI_01497"/>
<dbReference type="HAMAP" id="MF_01499">
    <property type="entry name" value="DacA"/>
    <property type="match status" value="1"/>
</dbReference>
<comment type="catalytic activity">
    <reaction evidence="1 10">
        <text>2 ATP = 3',3'-c-di-AMP + 2 diphosphate</text>
        <dbReference type="Rhea" id="RHEA:35655"/>
        <dbReference type="ChEBI" id="CHEBI:30616"/>
        <dbReference type="ChEBI" id="CHEBI:33019"/>
        <dbReference type="ChEBI" id="CHEBI:71500"/>
        <dbReference type="EC" id="2.7.7.85"/>
    </reaction>
</comment>
<dbReference type="InterPro" id="IPR014046">
    <property type="entry name" value="C-di-AMP_synthase"/>
</dbReference>
<protein>
    <recommendedName>
        <fullName evidence="10">Diadenylate cyclase</fullName>
        <shortName evidence="10">DAC</shortName>
        <ecNumber evidence="10">2.7.7.85</ecNumber>
    </recommendedName>
    <alternativeName>
        <fullName evidence="10">Cyclic-di-AMP synthase</fullName>
        <shortName evidence="10">c-di-AMP synthase</shortName>
    </alternativeName>
</protein>
<dbReference type="Pfam" id="PF19293">
    <property type="entry name" value="CdaA_N"/>
    <property type="match status" value="1"/>
</dbReference>
<evidence type="ECO:0000256" key="7">
    <source>
        <dbReference type="ARBA" id="ARBA00022840"/>
    </source>
</evidence>
<evidence type="ECO:0000256" key="10">
    <source>
        <dbReference type="HAMAP-Rule" id="MF_01499"/>
    </source>
</evidence>
<dbReference type="PANTHER" id="PTHR34185:SF1">
    <property type="entry name" value="DIADENYLATE CYCLASE"/>
    <property type="match status" value="1"/>
</dbReference>
<keyword evidence="4 10" id="KW-0812">Transmembrane</keyword>
<keyword evidence="5 10" id="KW-0548">Nucleotidyltransferase</keyword>
<evidence type="ECO:0000259" key="11">
    <source>
        <dbReference type="PROSITE" id="PS51794"/>
    </source>
</evidence>
<dbReference type="NCBIfam" id="TIGR00159">
    <property type="entry name" value="diadenylate cyclase CdaA"/>
    <property type="match status" value="1"/>
</dbReference>
<dbReference type="PROSITE" id="PS51794">
    <property type="entry name" value="DAC"/>
    <property type="match status" value="1"/>
</dbReference>
<dbReference type="PATRIC" id="fig|1303518.3.peg.1536"/>
<dbReference type="InterPro" id="IPR003390">
    <property type="entry name" value="DNA_integrity_scan_DisA_N"/>
</dbReference>
<evidence type="ECO:0000256" key="9">
    <source>
        <dbReference type="ARBA" id="ARBA00023136"/>
    </source>
</evidence>
<dbReference type="HOGENOM" id="CLU_038561_0_1_0"/>
<keyword evidence="13" id="KW-1185">Reference proteome</keyword>
<comment type="caution">
    <text evidence="10">Lacks conserved residue(s) required for the propagation of feature annotation.</text>
</comment>
<dbReference type="InParanoid" id="S0EV81"/>
<feature type="transmembrane region" description="Helical" evidence="10">
    <location>
        <begin position="41"/>
        <end position="63"/>
    </location>
</feature>
<keyword evidence="8 10" id="KW-1133">Transmembrane helix</keyword>
<keyword evidence="9 10" id="KW-0472">Membrane</keyword>
<dbReference type="STRING" id="454171.CP488_02600"/>
<dbReference type="InterPro" id="IPR034701">
    <property type="entry name" value="CdaA"/>
</dbReference>
<keyword evidence="6 10" id="KW-0547">Nucleotide-binding</keyword>
<dbReference type="InterPro" id="IPR050338">
    <property type="entry name" value="DisA"/>
</dbReference>
<organism evidence="12 13">
    <name type="scientific">Chthonomonas calidirosea (strain DSM 23976 / ICMP 18418 / T49)</name>
    <dbReference type="NCBI Taxonomy" id="1303518"/>
    <lineage>
        <taxon>Bacteria</taxon>
        <taxon>Bacillati</taxon>
        <taxon>Armatimonadota</taxon>
        <taxon>Chthonomonadia</taxon>
        <taxon>Chthonomonadales</taxon>
        <taxon>Chthonomonadaceae</taxon>
        <taxon>Chthonomonas</taxon>
    </lineage>
</organism>
<dbReference type="FunCoup" id="S0EV81">
    <property type="interactions" value="58"/>
</dbReference>
<keyword evidence="3 10" id="KW-0808">Transferase</keyword>
<dbReference type="EMBL" id="HF951689">
    <property type="protein sequence ID" value="CCW35313.1"/>
    <property type="molecule type" value="Genomic_DNA"/>
</dbReference>
<proteinExistence type="inferred from homology"/>
<dbReference type="AlphaFoldDB" id="S0EV81"/>
<reference evidence="13" key="1">
    <citation type="submission" date="2013-03" db="EMBL/GenBank/DDBJ databases">
        <title>Genome sequence of Chthonomonas calidirosea, the first sequenced genome from the Armatimonadetes phylum (formally candidate division OP10).</title>
        <authorList>
            <person name="Lee K.C.Y."/>
            <person name="Morgan X.C."/>
            <person name="Dunfield P.F."/>
            <person name="Tamas I."/>
            <person name="Houghton K.M."/>
            <person name="Vyssotski M."/>
            <person name="Ryan J.L.J."/>
            <person name="Lagutin K."/>
            <person name="McDonald I.R."/>
            <person name="Stott M.B."/>
        </authorList>
    </citation>
    <scope>NUCLEOTIDE SEQUENCE [LARGE SCALE GENOMIC DNA]</scope>
    <source>
        <strain evidence="13">DSM 23976 / ICMP 18418 / T49</strain>
    </source>
</reference>
<dbReference type="OrthoDB" id="9807385at2"/>
<dbReference type="SUPFAM" id="SSF143597">
    <property type="entry name" value="YojJ-like"/>
    <property type="match status" value="1"/>
</dbReference>
<dbReference type="Pfam" id="PF02457">
    <property type="entry name" value="DAC"/>
    <property type="match status" value="1"/>
</dbReference>
<evidence type="ECO:0000256" key="3">
    <source>
        <dbReference type="ARBA" id="ARBA00022679"/>
    </source>
</evidence>
<dbReference type="EC" id="2.7.7.85" evidence="10"/>
<evidence type="ECO:0000256" key="4">
    <source>
        <dbReference type="ARBA" id="ARBA00022692"/>
    </source>
</evidence>
<dbReference type="GO" id="GO:0006171">
    <property type="term" value="P:cAMP biosynthetic process"/>
    <property type="evidence" value="ECO:0007669"/>
    <property type="project" value="InterPro"/>
</dbReference>
<dbReference type="InterPro" id="IPR045585">
    <property type="entry name" value="CdaA_N"/>
</dbReference>
<comment type="similarity">
    <text evidence="10">Belongs to the adenylate cyclase family. DacA/CdaA subfamily.</text>
</comment>
<dbReference type="PANTHER" id="PTHR34185">
    <property type="entry name" value="DIADENYLATE CYCLASE"/>
    <property type="match status" value="1"/>
</dbReference>
<evidence type="ECO:0000256" key="1">
    <source>
        <dbReference type="ARBA" id="ARBA00000877"/>
    </source>
</evidence>
<comment type="subunit">
    <text evidence="10">Probably a homodimer.</text>
</comment>
<dbReference type="RefSeq" id="WP_016482849.1">
    <property type="nucleotide sequence ID" value="NC_021487.1"/>
</dbReference>
<evidence type="ECO:0000256" key="2">
    <source>
        <dbReference type="ARBA" id="ARBA00022475"/>
    </source>
</evidence>
<evidence type="ECO:0000256" key="6">
    <source>
        <dbReference type="ARBA" id="ARBA00022741"/>
    </source>
</evidence>
<sequence length="271" mass="29988">MTPAQALHAVSTHITWYGALDILLVAYLIYRLLLLVRGTRAWQILGGLFTLAAALYLSSLLHFDTLNWLLRQVLPLGPVALVILFYPELRHALEEFGPRFWSQGLTLLPREDLSAVIDAVAMATYHLSANRTGALIVFERQTGLDEIITTGVPIDAVVTDQLLETLFYKGTPLHDGAVVIRRGRIAAAGCVLPLTDRPRVEAAVHTRHKAAMGMAENSDALIVVVSEETGTISLAVGDKFIRGLNRETLRERLTRQLQPPERLFGNRRAVK</sequence>
<keyword evidence="7 10" id="KW-0067">ATP-binding</keyword>
<evidence type="ECO:0000256" key="5">
    <source>
        <dbReference type="ARBA" id="ARBA00022695"/>
    </source>
</evidence>